<evidence type="ECO:0000313" key="2">
    <source>
        <dbReference type="Proteomes" id="UP000199334"/>
    </source>
</evidence>
<evidence type="ECO:0000313" key="1">
    <source>
        <dbReference type="EMBL" id="SDN36188.1"/>
    </source>
</evidence>
<keyword evidence="2" id="KW-1185">Reference proteome</keyword>
<gene>
    <name evidence="1" type="ORF">SAMN05216498_2048</name>
</gene>
<sequence length="32" mass="3773">MKEKLIRVGTNVEMSSTWYEEKLGAQINYRVV</sequence>
<dbReference type="Proteomes" id="UP000199334">
    <property type="component" value="Unassembled WGS sequence"/>
</dbReference>
<dbReference type="AlphaFoldDB" id="A0A1H0ARL3"/>
<dbReference type="STRING" id="237069.SAMN05216498_2048"/>
<protein>
    <submittedName>
        <fullName evidence="1">Uncharacterized protein</fullName>
    </submittedName>
</protein>
<name>A0A1H0ARL3_9BACI</name>
<reference evidence="1 2" key="1">
    <citation type="submission" date="2016-10" db="EMBL/GenBank/DDBJ databases">
        <authorList>
            <person name="de Groot N.N."/>
        </authorList>
    </citation>
    <scope>NUCLEOTIDE SEQUENCE [LARGE SCALE GENOMIC DNA]</scope>
    <source>
        <strain evidence="1 2">CGMCC 1.3442</strain>
    </source>
</reference>
<accession>A0A1H0ARL3</accession>
<proteinExistence type="predicted"/>
<organism evidence="1 2">
    <name type="scientific">Tenuibacillus multivorans</name>
    <dbReference type="NCBI Taxonomy" id="237069"/>
    <lineage>
        <taxon>Bacteria</taxon>
        <taxon>Bacillati</taxon>
        <taxon>Bacillota</taxon>
        <taxon>Bacilli</taxon>
        <taxon>Bacillales</taxon>
        <taxon>Bacillaceae</taxon>
        <taxon>Tenuibacillus</taxon>
    </lineage>
</organism>
<dbReference type="EMBL" id="FNIG01000004">
    <property type="protein sequence ID" value="SDN36188.1"/>
    <property type="molecule type" value="Genomic_DNA"/>
</dbReference>